<evidence type="ECO:0000256" key="8">
    <source>
        <dbReference type="HAMAP-Rule" id="MF_00009"/>
    </source>
</evidence>
<keyword evidence="10" id="KW-1185">Reference proteome</keyword>
<feature type="binding site" evidence="8">
    <location>
        <position position="116"/>
    </location>
    <ligand>
        <name>Zn(2+)</name>
        <dbReference type="ChEBI" id="CHEBI:29105"/>
        <note>catalytic</note>
    </ligand>
</feature>
<accession>A0ABV8A1V3</accession>
<dbReference type="InterPro" id="IPR023091">
    <property type="entry name" value="MetalPrtase_cat_dom_sf_prd"/>
</dbReference>
<keyword evidence="8" id="KW-0963">Cytoplasm</keyword>
<sequence>MITPHIHLQDVCTTAGMRPTEGQIVGWLGQIAERLQAPIELTVRLVDNSESQALNARYRQKDKPTNVLSFPFEAPPEFTEDPDYLGDLVVCLPVVNDEAIAQGKPELHHWAHMVIHGTLHLLGYDHIDDADAEEMEDLERELLAALNIPDPYLLTTDGSESLTP</sequence>
<evidence type="ECO:0000256" key="6">
    <source>
        <dbReference type="ARBA" id="ARBA00022801"/>
    </source>
</evidence>
<reference evidence="10" key="1">
    <citation type="journal article" date="2019" name="Int. J. Syst. Evol. Microbiol.">
        <title>The Global Catalogue of Microorganisms (GCM) 10K type strain sequencing project: providing services to taxonomists for standard genome sequencing and annotation.</title>
        <authorList>
            <consortium name="The Broad Institute Genomics Platform"/>
            <consortium name="The Broad Institute Genome Sequencing Center for Infectious Disease"/>
            <person name="Wu L."/>
            <person name="Ma J."/>
        </authorList>
    </citation>
    <scope>NUCLEOTIDE SEQUENCE [LARGE SCALE GENOMIC DNA]</scope>
    <source>
        <strain evidence="10">IBRC 10765</strain>
    </source>
</reference>
<comment type="function">
    <text evidence="8">Single strand-specific metallo-endoribonuclease involved in late-stage 70S ribosome quality control and in maturation of the 3' terminus of the 16S rRNA.</text>
</comment>
<comment type="caution">
    <text evidence="9">The sequence shown here is derived from an EMBL/GenBank/DDBJ whole genome shotgun (WGS) entry which is preliminary data.</text>
</comment>
<dbReference type="NCBIfam" id="TIGR00043">
    <property type="entry name" value="rRNA maturation RNase YbeY"/>
    <property type="match status" value="1"/>
</dbReference>
<evidence type="ECO:0000256" key="4">
    <source>
        <dbReference type="ARBA" id="ARBA00022723"/>
    </source>
</evidence>
<organism evidence="9 10">
    <name type="scientific">Saccharospirillum mangrovi</name>
    <dbReference type="NCBI Taxonomy" id="2161747"/>
    <lineage>
        <taxon>Bacteria</taxon>
        <taxon>Pseudomonadati</taxon>
        <taxon>Pseudomonadota</taxon>
        <taxon>Gammaproteobacteria</taxon>
        <taxon>Oceanospirillales</taxon>
        <taxon>Saccharospirillaceae</taxon>
        <taxon>Saccharospirillum</taxon>
    </lineage>
</organism>
<dbReference type="EMBL" id="JBHRYR010000003">
    <property type="protein sequence ID" value="MFC3853652.1"/>
    <property type="molecule type" value="Genomic_DNA"/>
</dbReference>
<comment type="subcellular location">
    <subcellularLocation>
        <location evidence="8">Cytoplasm</location>
    </subcellularLocation>
</comment>
<name>A0ABV8A1V3_9GAMM</name>
<comment type="similarity">
    <text evidence="1 8">Belongs to the endoribonuclease YbeY family.</text>
</comment>
<dbReference type="Proteomes" id="UP001595617">
    <property type="component" value="Unassembled WGS sequence"/>
</dbReference>
<keyword evidence="4 8" id="KW-0479">Metal-binding</keyword>
<dbReference type="PROSITE" id="PS01306">
    <property type="entry name" value="UPF0054"/>
    <property type="match status" value="1"/>
</dbReference>
<evidence type="ECO:0000313" key="10">
    <source>
        <dbReference type="Proteomes" id="UP001595617"/>
    </source>
</evidence>
<keyword evidence="3 8" id="KW-0540">Nuclease</keyword>
<keyword evidence="2 8" id="KW-0690">Ribosome biogenesis</keyword>
<feature type="binding site" evidence="8">
    <location>
        <position position="126"/>
    </location>
    <ligand>
        <name>Zn(2+)</name>
        <dbReference type="ChEBI" id="CHEBI:29105"/>
        <note>catalytic</note>
    </ligand>
</feature>
<dbReference type="PANTHER" id="PTHR46986:SF1">
    <property type="entry name" value="ENDORIBONUCLEASE YBEY, CHLOROPLASTIC"/>
    <property type="match status" value="1"/>
</dbReference>
<keyword evidence="8" id="KW-0698">rRNA processing</keyword>
<comment type="cofactor">
    <cofactor evidence="8">
        <name>Zn(2+)</name>
        <dbReference type="ChEBI" id="CHEBI:29105"/>
    </cofactor>
    <text evidence="8">Binds 1 zinc ion.</text>
</comment>
<dbReference type="Gene3D" id="3.40.390.30">
    <property type="entry name" value="Metalloproteases ('zincins'), catalytic domain"/>
    <property type="match status" value="1"/>
</dbReference>
<keyword evidence="7 8" id="KW-0862">Zinc</keyword>
<evidence type="ECO:0000256" key="1">
    <source>
        <dbReference type="ARBA" id="ARBA00010875"/>
    </source>
</evidence>
<dbReference type="SUPFAM" id="SSF55486">
    <property type="entry name" value="Metalloproteases ('zincins'), catalytic domain"/>
    <property type="match status" value="1"/>
</dbReference>
<dbReference type="RefSeq" id="WP_380697011.1">
    <property type="nucleotide sequence ID" value="NZ_JBHRYR010000003.1"/>
</dbReference>
<keyword evidence="6 8" id="KW-0378">Hydrolase</keyword>
<evidence type="ECO:0000313" key="9">
    <source>
        <dbReference type="EMBL" id="MFC3853652.1"/>
    </source>
</evidence>
<feature type="binding site" evidence="8">
    <location>
        <position position="120"/>
    </location>
    <ligand>
        <name>Zn(2+)</name>
        <dbReference type="ChEBI" id="CHEBI:29105"/>
        <note>catalytic</note>
    </ligand>
</feature>
<dbReference type="HAMAP" id="MF_00009">
    <property type="entry name" value="Endoribonucl_YbeY"/>
    <property type="match status" value="1"/>
</dbReference>
<dbReference type="InterPro" id="IPR002036">
    <property type="entry name" value="YbeY"/>
</dbReference>
<evidence type="ECO:0000256" key="7">
    <source>
        <dbReference type="ARBA" id="ARBA00022833"/>
    </source>
</evidence>
<dbReference type="PANTHER" id="PTHR46986">
    <property type="entry name" value="ENDORIBONUCLEASE YBEY, CHLOROPLASTIC"/>
    <property type="match status" value="1"/>
</dbReference>
<gene>
    <name evidence="8 9" type="primary">ybeY</name>
    <name evidence="9" type="ORF">ACFOOG_12485</name>
</gene>
<evidence type="ECO:0000256" key="3">
    <source>
        <dbReference type="ARBA" id="ARBA00022722"/>
    </source>
</evidence>
<evidence type="ECO:0000256" key="5">
    <source>
        <dbReference type="ARBA" id="ARBA00022759"/>
    </source>
</evidence>
<proteinExistence type="inferred from homology"/>
<protein>
    <recommendedName>
        <fullName evidence="8">Endoribonuclease YbeY</fullName>
        <ecNumber evidence="8">3.1.-.-</ecNumber>
    </recommendedName>
</protein>
<keyword evidence="5 8" id="KW-0255">Endonuclease</keyword>
<dbReference type="Pfam" id="PF02130">
    <property type="entry name" value="YbeY"/>
    <property type="match status" value="1"/>
</dbReference>
<dbReference type="EC" id="3.1.-.-" evidence="8"/>
<dbReference type="InterPro" id="IPR020549">
    <property type="entry name" value="YbeY_CS"/>
</dbReference>
<evidence type="ECO:0000256" key="2">
    <source>
        <dbReference type="ARBA" id="ARBA00022517"/>
    </source>
</evidence>